<dbReference type="Proteomes" id="UP000027138">
    <property type="component" value="Unassembled WGS sequence"/>
</dbReference>
<evidence type="ECO:0000256" key="1">
    <source>
        <dbReference type="SAM" id="MobiDB-lite"/>
    </source>
</evidence>
<name>A0A067KEY3_JATCU</name>
<accession>A0A067KEY3</accession>
<dbReference type="OrthoDB" id="1302510at2759"/>
<feature type="region of interest" description="Disordered" evidence="1">
    <location>
        <begin position="61"/>
        <end position="129"/>
    </location>
</feature>
<gene>
    <name evidence="2" type="ORF">JCGZ_18097</name>
</gene>
<reference evidence="2 3" key="1">
    <citation type="journal article" date="2014" name="PLoS ONE">
        <title>Global Analysis of Gene Expression Profiles in Physic Nut (Jatropha curcas L.) Seedlings Exposed to Salt Stress.</title>
        <authorList>
            <person name="Zhang L."/>
            <person name="Zhang C."/>
            <person name="Wu P."/>
            <person name="Chen Y."/>
            <person name="Li M."/>
            <person name="Jiang H."/>
            <person name="Wu G."/>
        </authorList>
    </citation>
    <scope>NUCLEOTIDE SEQUENCE [LARGE SCALE GENOMIC DNA]</scope>
    <source>
        <strain evidence="3">cv. GZQX0401</strain>
        <tissue evidence="2">Young leaves</tissue>
    </source>
</reference>
<evidence type="ECO:0000313" key="3">
    <source>
        <dbReference type="Proteomes" id="UP000027138"/>
    </source>
</evidence>
<dbReference type="EMBL" id="KK914683">
    <property type="protein sequence ID" value="KDP30419.1"/>
    <property type="molecule type" value="Genomic_DNA"/>
</dbReference>
<evidence type="ECO:0000313" key="2">
    <source>
        <dbReference type="EMBL" id="KDP30419.1"/>
    </source>
</evidence>
<feature type="compositionally biased region" description="Basic and acidic residues" evidence="1">
    <location>
        <begin position="61"/>
        <end position="79"/>
    </location>
</feature>
<sequence length="129" mass="14470">MACFIRSTYHPEFGSGTAKELGREPTPIEVFTYTHMKDHDLNMFVDRRTVSVNENYTTARERLFSSQTDKSEAESRIDEQPLLSPDPDAVDDTLVTPPGTTVHPAGTHPGNSTSDHADEQPRRFDFGPF</sequence>
<keyword evidence="3" id="KW-1185">Reference proteome</keyword>
<protein>
    <submittedName>
        <fullName evidence="2">Uncharacterized protein</fullName>
    </submittedName>
</protein>
<proteinExistence type="predicted"/>
<dbReference type="AlphaFoldDB" id="A0A067KEY3"/>
<organism evidence="2 3">
    <name type="scientific">Jatropha curcas</name>
    <name type="common">Barbados nut</name>
    <dbReference type="NCBI Taxonomy" id="180498"/>
    <lineage>
        <taxon>Eukaryota</taxon>
        <taxon>Viridiplantae</taxon>
        <taxon>Streptophyta</taxon>
        <taxon>Embryophyta</taxon>
        <taxon>Tracheophyta</taxon>
        <taxon>Spermatophyta</taxon>
        <taxon>Magnoliopsida</taxon>
        <taxon>eudicotyledons</taxon>
        <taxon>Gunneridae</taxon>
        <taxon>Pentapetalae</taxon>
        <taxon>rosids</taxon>
        <taxon>fabids</taxon>
        <taxon>Malpighiales</taxon>
        <taxon>Euphorbiaceae</taxon>
        <taxon>Crotonoideae</taxon>
        <taxon>Jatropheae</taxon>
        <taxon>Jatropha</taxon>
    </lineage>
</organism>
<feature type="compositionally biased region" description="Basic and acidic residues" evidence="1">
    <location>
        <begin position="115"/>
        <end position="129"/>
    </location>
</feature>